<gene>
    <name evidence="2" type="ORF">D0962_23170</name>
</gene>
<evidence type="ECO:0000256" key="1">
    <source>
        <dbReference type="SAM" id="MobiDB-lite"/>
    </source>
</evidence>
<feature type="region of interest" description="Disordered" evidence="1">
    <location>
        <begin position="1"/>
        <end position="22"/>
    </location>
</feature>
<dbReference type="AlphaFoldDB" id="A0A6M0SCA0"/>
<evidence type="ECO:0000313" key="3">
    <source>
        <dbReference type="Proteomes" id="UP000473574"/>
    </source>
</evidence>
<protein>
    <submittedName>
        <fullName evidence="2">Uncharacterized protein</fullName>
    </submittedName>
</protein>
<evidence type="ECO:0000313" key="2">
    <source>
        <dbReference type="EMBL" id="NEZ65621.1"/>
    </source>
</evidence>
<sequence length="96" mass="10817">MILESPDGQNVSVPESSTQSFLDKGYTLPSHILKAKIHKYLDTLSVKDIGTAKYWLLIEALTNKELQRALFPGQRAIEVHETDCLGRTVRSTSFLR</sequence>
<name>A0A6M0SCA0_9CYAN</name>
<dbReference type="EMBL" id="QZCE01000002">
    <property type="protein sequence ID" value="NEZ65621.1"/>
    <property type="molecule type" value="Genomic_DNA"/>
</dbReference>
<reference evidence="2 3" key="1">
    <citation type="journal article" date="2020" name="Microb. Ecol.">
        <title>Ecogenomics of the Marine Benthic Filamentous Cyanobacterium Adonisia.</title>
        <authorList>
            <person name="Walter J.M."/>
            <person name="Coutinho F.H."/>
            <person name="Leomil L."/>
            <person name="Hargreaves P.I."/>
            <person name="Campeao M.E."/>
            <person name="Vieira V.V."/>
            <person name="Silva B.S."/>
            <person name="Fistarol G.O."/>
            <person name="Salomon P.S."/>
            <person name="Sawabe T."/>
            <person name="Mino S."/>
            <person name="Hosokawa M."/>
            <person name="Miyashita H."/>
            <person name="Maruyama F."/>
            <person name="van Verk M.C."/>
            <person name="Dutilh B.E."/>
            <person name="Thompson C.C."/>
            <person name="Thompson F.L."/>
        </authorList>
    </citation>
    <scope>NUCLEOTIDE SEQUENCE [LARGE SCALE GENOMIC DNA]</scope>
    <source>
        <strain evidence="2 3">CCMR0082</strain>
    </source>
</reference>
<accession>A0A6M0SCA0</accession>
<feature type="compositionally biased region" description="Polar residues" evidence="1">
    <location>
        <begin position="7"/>
        <end position="21"/>
    </location>
</feature>
<comment type="caution">
    <text evidence="2">The sequence shown here is derived from an EMBL/GenBank/DDBJ whole genome shotgun (WGS) entry which is preliminary data.</text>
</comment>
<dbReference type="Proteomes" id="UP000473574">
    <property type="component" value="Unassembled WGS sequence"/>
</dbReference>
<proteinExistence type="predicted"/>
<organism evidence="2 3">
    <name type="scientific">Adonisia turfae CCMR0082</name>
    <dbReference type="NCBI Taxonomy" id="2304604"/>
    <lineage>
        <taxon>Bacteria</taxon>
        <taxon>Bacillati</taxon>
        <taxon>Cyanobacteriota</taxon>
        <taxon>Adonisia</taxon>
        <taxon>Adonisia turfae</taxon>
    </lineage>
</organism>